<feature type="chain" id="PRO_5003902137" evidence="4">
    <location>
        <begin position="27"/>
        <end position="425"/>
    </location>
</feature>
<dbReference type="OrthoDB" id="9806939at2"/>
<dbReference type="Gene3D" id="1.10.287.470">
    <property type="entry name" value="Helix hairpin bin"/>
    <property type="match status" value="1"/>
</dbReference>
<evidence type="ECO:0000313" key="8">
    <source>
        <dbReference type="Proteomes" id="UP000006251"/>
    </source>
</evidence>
<gene>
    <name evidence="7" type="ORF">GPAL_2947</name>
</gene>
<evidence type="ECO:0000256" key="3">
    <source>
        <dbReference type="SAM" id="MobiDB-lite"/>
    </source>
</evidence>
<dbReference type="Pfam" id="PF25954">
    <property type="entry name" value="Beta-barrel_RND_2"/>
    <property type="match status" value="1"/>
</dbReference>
<dbReference type="NCBIfam" id="TIGR01730">
    <property type="entry name" value="RND_mfp"/>
    <property type="match status" value="1"/>
</dbReference>
<dbReference type="GO" id="GO:0030288">
    <property type="term" value="C:outer membrane-bounded periplasmic space"/>
    <property type="evidence" value="ECO:0007669"/>
    <property type="project" value="TreeGrafter"/>
</dbReference>
<reference evidence="8" key="1">
    <citation type="journal article" date="2014" name="Environ. Microbiol.">
        <title>Comparative genomics of the marine bacterial genus Glaciecola reveals the high degree of genomic diversity and genomic characteristic for cold adaptation.</title>
        <authorList>
            <person name="Qin Q.L."/>
            <person name="Xie B.B."/>
            <person name="Yu Y."/>
            <person name="Shu Y.L."/>
            <person name="Rong J.C."/>
            <person name="Zhang Y.J."/>
            <person name="Zhao D.L."/>
            <person name="Chen X.L."/>
            <person name="Zhang X.Y."/>
            <person name="Chen B."/>
            <person name="Zhou B.C."/>
            <person name="Zhang Y.Z."/>
        </authorList>
    </citation>
    <scope>NUCLEOTIDE SEQUENCE [LARGE SCALE GENOMIC DNA]</scope>
    <source>
        <strain evidence="8">ACAM 615</strain>
    </source>
</reference>
<comment type="similarity">
    <text evidence="1">Belongs to the membrane fusion protein (MFP) (TC 8.A.1) family.</text>
</comment>
<dbReference type="GO" id="GO:0022857">
    <property type="term" value="F:transmembrane transporter activity"/>
    <property type="evidence" value="ECO:0007669"/>
    <property type="project" value="InterPro"/>
</dbReference>
<evidence type="ECO:0000256" key="2">
    <source>
        <dbReference type="ARBA" id="ARBA00022448"/>
    </source>
</evidence>
<dbReference type="SUPFAM" id="SSF111369">
    <property type="entry name" value="HlyD-like secretion proteins"/>
    <property type="match status" value="1"/>
</dbReference>
<organism evidence="7 8">
    <name type="scientific">Brumicola pallidula DSM 14239 = ACAM 615</name>
    <dbReference type="NCBI Taxonomy" id="1121922"/>
    <lineage>
        <taxon>Bacteria</taxon>
        <taxon>Pseudomonadati</taxon>
        <taxon>Pseudomonadota</taxon>
        <taxon>Gammaproteobacteria</taxon>
        <taxon>Alteromonadales</taxon>
        <taxon>Alteromonadaceae</taxon>
        <taxon>Brumicola</taxon>
    </lineage>
</organism>
<accession>K6ZLR1</accession>
<dbReference type="AlphaFoldDB" id="K6ZLR1"/>
<dbReference type="EMBL" id="BAEQ01000050">
    <property type="protein sequence ID" value="GAC29798.1"/>
    <property type="molecule type" value="Genomic_DNA"/>
</dbReference>
<keyword evidence="8" id="KW-1185">Reference proteome</keyword>
<evidence type="ECO:0000259" key="6">
    <source>
        <dbReference type="Pfam" id="PF25973"/>
    </source>
</evidence>
<evidence type="ECO:0000259" key="5">
    <source>
        <dbReference type="Pfam" id="PF25954"/>
    </source>
</evidence>
<dbReference type="InterPro" id="IPR051909">
    <property type="entry name" value="MFP_Cation_Efflux"/>
</dbReference>
<dbReference type="GO" id="GO:0015679">
    <property type="term" value="P:plasma membrane copper ion transport"/>
    <property type="evidence" value="ECO:0007669"/>
    <property type="project" value="TreeGrafter"/>
</dbReference>
<feature type="compositionally biased region" description="Basic and acidic residues" evidence="3">
    <location>
        <begin position="33"/>
        <end position="86"/>
    </location>
</feature>
<dbReference type="GO" id="GO:0046914">
    <property type="term" value="F:transition metal ion binding"/>
    <property type="evidence" value="ECO:0007669"/>
    <property type="project" value="TreeGrafter"/>
</dbReference>
<dbReference type="Gene3D" id="2.40.50.100">
    <property type="match status" value="1"/>
</dbReference>
<dbReference type="InterPro" id="IPR058647">
    <property type="entry name" value="BSH_CzcB-like"/>
</dbReference>
<dbReference type="Pfam" id="PF25973">
    <property type="entry name" value="BSH_CzcB"/>
    <property type="match status" value="1"/>
</dbReference>
<dbReference type="GO" id="GO:0060003">
    <property type="term" value="P:copper ion export"/>
    <property type="evidence" value="ECO:0007669"/>
    <property type="project" value="TreeGrafter"/>
</dbReference>
<dbReference type="RefSeq" id="WP_006013181.1">
    <property type="nucleotide sequence ID" value="NZ_BAEQ01000050.1"/>
</dbReference>
<keyword evidence="4" id="KW-0732">Signal</keyword>
<feature type="domain" description="CusB-like beta-barrel" evidence="5">
    <location>
        <begin position="266"/>
        <end position="338"/>
    </location>
</feature>
<dbReference type="InterPro" id="IPR006143">
    <property type="entry name" value="RND_pump_MFP"/>
</dbReference>
<dbReference type="Proteomes" id="UP000006251">
    <property type="component" value="Unassembled WGS sequence"/>
</dbReference>
<protein>
    <submittedName>
        <fullName evidence="7">Secretion protein HlyD</fullName>
    </submittedName>
</protein>
<feature type="domain" description="CzcB-like barrel-sandwich hybrid" evidence="6">
    <location>
        <begin position="129"/>
        <end position="261"/>
    </location>
</feature>
<dbReference type="GO" id="GO:0016020">
    <property type="term" value="C:membrane"/>
    <property type="evidence" value="ECO:0007669"/>
    <property type="project" value="InterPro"/>
</dbReference>
<dbReference type="Gene3D" id="2.40.30.170">
    <property type="match status" value="1"/>
</dbReference>
<name>K6ZLR1_9ALTE</name>
<dbReference type="InterPro" id="IPR058792">
    <property type="entry name" value="Beta-barrel_RND_2"/>
</dbReference>
<sequence>MNKKITLIALTSLFFGLASLSAISSANSQGAEKAPKHQENAGVHEAEQVTEGKDDHTTEGKDDHTTEGEGKGEDEHGHGGKEEESAGVKLTSGQLSLAEIETKPLSLQTLSYDIYAPGEIKANDYTSYLVSPRVDSIVLKRHVALGDHVEKDQVLVTLFSESVADAQASYYVANAEWQRVQKLGRKAVGDRRYVEAQADFESDYARLSAFGLSTAAIKTLTKSRMKKLGEYTLNAEIAGAVLSDNFRQGQHFASGDTLIELTNEQTLWVEARLAPTMQLYIPVGSAAQVVIGDTSYTASVTQKAHTIDPITRTRIVRLQVENDDHKLHPGLFADVYFSFATEQQVFAVPEEALMRGSDGDWQVFVEENGQYKGVEVVLGRTLSDMDTSQKMREISGITAGTNIVVKGAFYVAAEIAKGGFDAHNH</sequence>
<feature type="signal peptide" evidence="4">
    <location>
        <begin position="1"/>
        <end position="26"/>
    </location>
</feature>
<feature type="region of interest" description="Disordered" evidence="3">
    <location>
        <begin position="30"/>
        <end position="90"/>
    </location>
</feature>
<proteinExistence type="inferred from homology"/>
<evidence type="ECO:0000256" key="4">
    <source>
        <dbReference type="SAM" id="SignalP"/>
    </source>
</evidence>
<dbReference type="PANTHER" id="PTHR30097">
    <property type="entry name" value="CATION EFFLUX SYSTEM PROTEIN CUSB"/>
    <property type="match status" value="1"/>
</dbReference>
<dbReference type="STRING" id="1121922.GCA_000428905_00428"/>
<dbReference type="Gene3D" id="2.40.420.20">
    <property type="match status" value="1"/>
</dbReference>
<evidence type="ECO:0000256" key="1">
    <source>
        <dbReference type="ARBA" id="ARBA00009477"/>
    </source>
</evidence>
<keyword evidence="2" id="KW-0813">Transport</keyword>
<comment type="caution">
    <text evidence="7">The sequence shown here is derived from an EMBL/GenBank/DDBJ whole genome shotgun (WGS) entry which is preliminary data.</text>
</comment>
<evidence type="ECO:0000313" key="7">
    <source>
        <dbReference type="EMBL" id="GAC29798.1"/>
    </source>
</evidence>
<dbReference type="PANTHER" id="PTHR30097:SF15">
    <property type="entry name" value="CATION EFFLUX SYSTEM PROTEIN CUSB"/>
    <property type="match status" value="1"/>
</dbReference>